<dbReference type="InterPro" id="IPR011009">
    <property type="entry name" value="Kinase-like_dom_sf"/>
</dbReference>
<accession>A0A1E7KZ07</accession>
<sequence length="270" mass="29586">MTVHSTHTVELSSYEVTKRFREGSVPEAEREWRALELLAAHAPGLTPVPLGAEFDGTAPLIRMTRLPGDPLRGLAQQTAAVDALAEAVSRLHAALPPPVLATVPRRPDGPDALTRWLRSRTSRVRPLPHGPVDAAMRAGLRWLDRSRVRDVPGDVREVFGGGDGNLANYLWDGARGRIVDFEDSGRSDRAFELAEITEHVGSWVRGPLDVPAFLARFDLTPAESARLRECRRLLALVWLVLLWADEAGEHPRNPPGTAGRQAARLAELLG</sequence>
<comment type="caution">
    <text evidence="2">The sequence shown here is derived from an EMBL/GenBank/DDBJ whole genome shotgun (WGS) entry which is preliminary data.</text>
</comment>
<dbReference type="AlphaFoldDB" id="A0A1E7KZ07"/>
<dbReference type="Gene3D" id="3.90.1200.10">
    <property type="match status" value="1"/>
</dbReference>
<evidence type="ECO:0000259" key="1">
    <source>
        <dbReference type="Pfam" id="PF01636"/>
    </source>
</evidence>
<keyword evidence="3" id="KW-1185">Reference proteome</keyword>
<gene>
    <name evidence="2" type="ORF">AN218_23620</name>
</gene>
<evidence type="ECO:0000313" key="3">
    <source>
        <dbReference type="Proteomes" id="UP000176005"/>
    </source>
</evidence>
<reference evidence="2 3" key="1">
    <citation type="journal article" date="2016" name="Front. Microbiol.">
        <title>Comparative Genomics Analysis of Streptomyces Species Reveals Their Adaptation to the Marine Environment and Their Diversity at the Genomic Level.</title>
        <authorList>
            <person name="Tian X."/>
            <person name="Zhang Z."/>
            <person name="Yang T."/>
            <person name="Chen M."/>
            <person name="Li J."/>
            <person name="Chen F."/>
            <person name="Yang J."/>
            <person name="Li W."/>
            <person name="Zhang B."/>
            <person name="Zhang Z."/>
            <person name="Wu J."/>
            <person name="Zhang C."/>
            <person name="Long L."/>
            <person name="Xiao J."/>
        </authorList>
    </citation>
    <scope>NUCLEOTIDE SEQUENCE [LARGE SCALE GENOMIC DNA]</scope>
    <source>
        <strain evidence="2 3">SCSIO 10429</strain>
    </source>
</reference>
<organism evidence="2 3">
    <name type="scientific">Streptomyces nanshensis</name>
    <dbReference type="NCBI Taxonomy" id="518642"/>
    <lineage>
        <taxon>Bacteria</taxon>
        <taxon>Bacillati</taxon>
        <taxon>Actinomycetota</taxon>
        <taxon>Actinomycetes</taxon>
        <taxon>Kitasatosporales</taxon>
        <taxon>Streptomycetaceae</taxon>
        <taxon>Streptomyces</taxon>
    </lineage>
</organism>
<dbReference type="EMBL" id="LJGW01000384">
    <property type="protein sequence ID" value="OEV09111.1"/>
    <property type="molecule type" value="Genomic_DNA"/>
</dbReference>
<evidence type="ECO:0000313" key="2">
    <source>
        <dbReference type="EMBL" id="OEV09111.1"/>
    </source>
</evidence>
<proteinExistence type="predicted"/>
<feature type="domain" description="Aminoglycoside phosphotransferase" evidence="1">
    <location>
        <begin position="16"/>
        <end position="213"/>
    </location>
</feature>
<protein>
    <recommendedName>
        <fullName evidence="1">Aminoglycoside phosphotransferase domain-containing protein</fullName>
    </recommendedName>
</protein>
<name>A0A1E7KZ07_9ACTN</name>
<dbReference type="PATRIC" id="fig|518642.10.peg.5396"/>
<dbReference type="Pfam" id="PF01636">
    <property type="entry name" value="APH"/>
    <property type="match status" value="1"/>
</dbReference>
<dbReference type="SUPFAM" id="SSF56112">
    <property type="entry name" value="Protein kinase-like (PK-like)"/>
    <property type="match status" value="1"/>
</dbReference>
<dbReference type="Proteomes" id="UP000176005">
    <property type="component" value="Unassembled WGS sequence"/>
</dbReference>
<dbReference type="InterPro" id="IPR002575">
    <property type="entry name" value="Aminoglycoside_PTrfase"/>
</dbReference>